<dbReference type="InterPro" id="IPR038508">
    <property type="entry name" value="ArfGAP_dom_sf"/>
</dbReference>
<dbReference type="EMBL" id="ML178835">
    <property type="protein sequence ID" value="TFK99124.1"/>
    <property type="molecule type" value="Genomic_DNA"/>
</dbReference>
<dbReference type="GO" id="GO:0008270">
    <property type="term" value="F:zinc ion binding"/>
    <property type="evidence" value="ECO:0007669"/>
    <property type="project" value="UniProtKB-KW"/>
</dbReference>
<dbReference type="InterPro" id="IPR001164">
    <property type="entry name" value="ArfGAP_dom"/>
</dbReference>
<dbReference type="PRINTS" id="PR00405">
    <property type="entry name" value="REVINTRACTNG"/>
</dbReference>
<sequence>MADQAALKQSLQELTKREENKVCCDCDNPRPQWASLSFAIFICLQCAGQHRGYGVHVSFVRSISMDTWQEEQVKRMQLGGNAAFKAFVESYSPAEQGGYTNGMSKYDQYHCWAAAQYRSKLDAELAGTPFSPSAPPDNFKSPSMNAASPAMSSSQGLRKSRTSAKGESSIRSGSGSPASSMRGSPRLASPEPGTSGYDQKSANESFFSSLGQANASRSADLPPSQGGRYQGFGSSPSPPPTGNSQHPSYSLSSANAPSFAELQENPMAALGKGWSLLSAAVAGATKVVSENVVAPGMERARDPNLHASVTGYLSEAQKRAMDLGSSANQWGRTQFGVDVGGTVGNAYGNVRDRVGGGSGNNASRDGYGPIGSGGWDAEPENQRFRDGNNEEDFFEKFGGQPRAEQGHGGYSDFSSGGSLVPANAPSSSSSNAQSTQAPKKEKWDDWDDF</sequence>
<feature type="compositionally biased region" description="Polar residues" evidence="6">
    <location>
        <begin position="196"/>
        <end position="217"/>
    </location>
</feature>
<feature type="region of interest" description="Disordered" evidence="6">
    <location>
        <begin position="353"/>
        <end position="449"/>
    </location>
</feature>
<feature type="domain" description="Arf-GAP" evidence="7">
    <location>
        <begin position="8"/>
        <end position="121"/>
    </location>
</feature>
<evidence type="ECO:0000313" key="8">
    <source>
        <dbReference type="EMBL" id="TFK99124.1"/>
    </source>
</evidence>
<feature type="region of interest" description="Disordered" evidence="6">
    <location>
        <begin position="128"/>
        <end position="253"/>
    </location>
</feature>
<evidence type="ECO:0000256" key="1">
    <source>
        <dbReference type="ARBA" id="ARBA00022468"/>
    </source>
</evidence>
<dbReference type="GO" id="GO:0005096">
    <property type="term" value="F:GTPase activator activity"/>
    <property type="evidence" value="ECO:0007669"/>
    <property type="project" value="UniProtKB-KW"/>
</dbReference>
<dbReference type="Gene3D" id="1.10.220.150">
    <property type="entry name" value="Arf GTPase activating protein"/>
    <property type="match status" value="1"/>
</dbReference>
<dbReference type="InterPro" id="IPR037278">
    <property type="entry name" value="ARFGAP/RecO"/>
</dbReference>
<dbReference type="PROSITE" id="PS50115">
    <property type="entry name" value="ARFGAP"/>
    <property type="match status" value="1"/>
</dbReference>
<dbReference type="Proteomes" id="UP000305067">
    <property type="component" value="Unassembled WGS sequence"/>
</dbReference>
<dbReference type="GO" id="GO:0030100">
    <property type="term" value="P:regulation of endocytosis"/>
    <property type="evidence" value="ECO:0007669"/>
    <property type="project" value="TreeGrafter"/>
</dbReference>
<protein>
    <submittedName>
        <fullName evidence="8">ArfGap-domain-containing protein</fullName>
    </submittedName>
</protein>
<keyword evidence="3 5" id="KW-0863">Zinc-finger</keyword>
<evidence type="ECO:0000256" key="5">
    <source>
        <dbReference type="PROSITE-ProRule" id="PRU00288"/>
    </source>
</evidence>
<keyword evidence="4" id="KW-0862">Zinc</keyword>
<dbReference type="GO" id="GO:0032012">
    <property type="term" value="P:regulation of ARF protein signal transduction"/>
    <property type="evidence" value="ECO:0007669"/>
    <property type="project" value="TreeGrafter"/>
</dbReference>
<evidence type="ECO:0000313" key="9">
    <source>
        <dbReference type="Proteomes" id="UP000305067"/>
    </source>
</evidence>
<organism evidence="8 9">
    <name type="scientific">Pterulicium gracile</name>
    <dbReference type="NCBI Taxonomy" id="1884261"/>
    <lineage>
        <taxon>Eukaryota</taxon>
        <taxon>Fungi</taxon>
        <taxon>Dikarya</taxon>
        <taxon>Basidiomycota</taxon>
        <taxon>Agaricomycotina</taxon>
        <taxon>Agaricomycetes</taxon>
        <taxon>Agaricomycetidae</taxon>
        <taxon>Agaricales</taxon>
        <taxon>Pleurotineae</taxon>
        <taxon>Pterulaceae</taxon>
        <taxon>Pterulicium</taxon>
    </lineage>
</organism>
<dbReference type="PANTHER" id="PTHR46395:SF1">
    <property type="entry name" value="ADP-RIBOSYLATION FACTOR GTPASE-ACTIVATING PROTEIN 1"/>
    <property type="match status" value="1"/>
</dbReference>
<dbReference type="PANTHER" id="PTHR46395">
    <property type="entry name" value="ADP-RIBOSYLATION FACTOR GTPASE-ACTIVATING PROTEIN 1"/>
    <property type="match status" value="1"/>
</dbReference>
<dbReference type="GO" id="GO:0000139">
    <property type="term" value="C:Golgi membrane"/>
    <property type="evidence" value="ECO:0007669"/>
    <property type="project" value="TreeGrafter"/>
</dbReference>
<dbReference type="SUPFAM" id="SSF57863">
    <property type="entry name" value="ArfGap/RecO-like zinc finger"/>
    <property type="match status" value="1"/>
</dbReference>
<dbReference type="OrthoDB" id="983479at2759"/>
<dbReference type="Pfam" id="PF01412">
    <property type="entry name" value="ArfGap"/>
    <property type="match status" value="1"/>
</dbReference>
<dbReference type="SMART" id="SM00105">
    <property type="entry name" value="ArfGap"/>
    <property type="match status" value="1"/>
</dbReference>
<dbReference type="CDD" id="cd08830">
    <property type="entry name" value="ArfGap_ArfGap1"/>
    <property type="match status" value="1"/>
</dbReference>
<name>A0A5C3QAQ9_9AGAR</name>
<accession>A0A5C3QAQ9</accession>
<keyword evidence="1" id="KW-0343">GTPase activation</keyword>
<dbReference type="STRING" id="1884261.A0A5C3QAQ9"/>
<dbReference type="AlphaFoldDB" id="A0A5C3QAQ9"/>
<reference evidence="8 9" key="1">
    <citation type="journal article" date="2019" name="Nat. Ecol. Evol.">
        <title>Megaphylogeny resolves global patterns of mushroom evolution.</title>
        <authorList>
            <person name="Varga T."/>
            <person name="Krizsan K."/>
            <person name="Foldi C."/>
            <person name="Dima B."/>
            <person name="Sanchez-Garcia M."/>
            <person name="Sanchez-Ramirez S."/>
            <person name="Szollosi G.J."/>
            <person name="Szarkandi J.G."/>
            <person name="Papp V."/>
            <person name="Albert L."/>
            <person name="Andreopoulos W."/>
            <person name="Angelini C."/>
            <person name="Antonin V."/>
            <person name="Barry K.W."/>
            <person name="Bougher N.L."/>
            <person name="Buchanan P."/>
            <person name="Buyck B."/>
            <person name="Bense V."/>
            <person name="Catcheside P."/>
            <person name="Chovatia M."/>
            <person name="Cooper J."/>
            <person name="Damon W."/>
            <person name="Desjardin D."/>
            <person name="Finy P."/>
            <person name="Geml J."/>
            <person name="Haridas S."/>
            <person name="Hughes K."/>
            <person name="Justo A."/>
            <person name="Karasinski D."/>
            <person name="Kautmanova I."/>
            <person name="Kiss B."/>
            <person name="Kocsube S."/>
            <person name="Kotiranta H."/>
            <person name="LaButti K.M."/>
            <person name="Lechner B.E."/>
            <person name="Liimatainen K."/>
            <person name="Lipzen A."/>
            <person name="Lukacs Z."/>
            <person name="Mihaltcheva S."/>
            <person name="Morgado L.N."/>
            <person name="Niskanen T."/>
            <person name="Noordeloos M.E."/>
            <person name="Ohm R.A."/>
            <person name="Ortiz-Santana B."/>
            <person name="Ovrebo C."/>
            <person name="Racz N."/>
            <person name="Riley R."/>
            <person name="Savchenko A."/>
            <person name="Shiryaev A."/>
            <person name="Soop K."/>
            <person name="Spirin V."/>
            <person name="Szebenyi C."/>
            <person name="Tomsovsky M."/>
            <person name="Tulloss R.E."/>
            <person name="Uehling J."/>
            <person name="Grigoriev I.V."/>
            <person name="Vagvolgyi C."/>
            <person name="Papp T."/>
            <person name="Martin F.M."/>
            <person name="Miettinen O."/>
            <person name="Hibbett D.S."/>
            <person name="Nagy L.G."/>
        </authorList>
    </citation>
    <scope>NUCLEOTIDE SEQUENCE [LARGE SCALE GENOMIC DNA]</scope>
    <source>
        <strain evidence="8 9">CBS 309.79</strain>
    </source>
</reference>
<feature type="compositionally biased region" description="Low complexity" evidence="6">
    <location>
        <begin position="421"/>
        <end position="437"/>
    </location>
</feature>
<evidence type="ECO:0000256" key="3">
    <source>
        <dbReference type="ARBA" id="ARBA00022771"/>
    </source>
</evidence>
<feature type="compositionally biased region" description="Polar residues" evidence="6">
    <location>
        <begin position="242"/>
        <end position="253"/>
    </location>
</feature>
<keyword evidence="2" id="KW-0479">Metal-binding</keyword>
<proteinExistence type="predicted"/>
<keyword evidence="9" id="KW-1185">Reference proteome</keyword>
<gene>
    <name evidence="8" type="ORF">BDV98DRAFT_533066</name>
</gene>
<evidence type="ECO:0000259" key="7">
    <source>
        <dbReference type="PROSITE" id="PS50115"/>
    </source>
</evidence>
<feature type="compositionally biased region" description="Low complexity" evidence="6">
    <location>
        <begin position="169"/>
        <end position="186"/>
    </location>
</feature>
<evidence type="ECO:0000256" key="6">
    <source>
        <dbReference type="SAM" id="MobiDB-lite"/>
    </source>
</evidence>
<feature type="compositionally biased region" description="Low complexity" evidence="6">
    <location>
        <begin position="141"/>
        <end position="154"/>
    </location>
</feature>
<evidence type="ECO:0000256" key="4">
    <source>
        <dbReference type="ARBA" id="ARBA00022833"/>
    </source>
</evidence>
<evidence type="ECO:0000256" key="2">
    <source>
        <dbReference type="ARBA" id="ARBA00022723"/>
    </source>
</evidence>